<feature type="domain" description="Zn(2)-C6 fungal-type" evidence="6">
    <location>
        <begin position="28"/>
        <end position="58"/>
    </location>
</feature>
<dbReference type="Gene3D" id="4.10.240.10">
    <property type="entry name" value="Zn(2)-C6 fungal-type DNA-binding domain"/>
    <property type="match status" value="1"/>
</dbReference>
<evidence type="ECO:0000256" key="1">
    <source>
        <dbReference type="ARBA" id="ARBA00023015"/>
    </source>
</evidence>
<reference evidence="8" key="1">
    <citation type="journal article" date="2015" name="Genome Announc.">
        <title>Genome sequence of the AIDS-associated pathogen Penicillium marneffei (ATCC18224) and its near taxonomic relative Talaromyces stipitatus (ATCC10500).</title>
        <authorList>
            <person name="Nierman W.C."/>
            <person name="Fedorova-Abrams N.D."/>
            <person name="Andrianopoulos A."/>
        </authorList>
    </citation>
    <scope>NUCLEOTIDE SEQUENCE [LARGE SCALE GENOMIC DNA]</scope>
    <source>
        <strain evidence="8">ATCC 10500 / CBS 375.48 / QM 6759 / NRRL 1006</strain>
    </source>
</reference>
<evidence type="ECO:0000259" key="6">
    <source>
        <dbReference type="PROSITE" id="PS50048"/>
    </source>
</evidence>
<dbReference type="PROSITE" id="PS50048">
    <property type="entry name" value="ZN2_CY6_FUNGAL_2"/>
    <property type="match status" value="1"/>
</dbReference>
<dbReference type="InterPro" id="IPR001138">
    <property type="entry name" value="Zn2Cys6_DnaBD"/>
</dbReference>
<evidence type="ECO:0000256" key="3">
    <source>
        <dbReference type="ARBA" id="ARBA00023163"/>
    </source>
</evidence>
<dbReference type="GO" id="GO:0008270">
    <property type="term" value="F:zinc ion binding"/>
    <property type="evidence" value="ECO:0007669"/>
    <property type="project" value="InterPro"/>
</dbReference>
<dbReference type="Pfam" id="PF00172">
    <property type="entry name" value="Zn_clus"/>
    <property type="match status" value="1"/>
</dbReference>
<dbReference type="InParanoid" id="B8MB18"/>
<organism evidence="7 8">
    <name type="scientific">Talaromyces stipitatus (strain ATCC 10500 / CBS 375.48 / QM 6759 / NRRL 1006)</name>
    <name type="common">Penicillium stipitatum</name>
    <dbReference type="NCBI Taxonomy" id="441959"/>
    <lineage>
        <taxon>Eukaryota</taxon>
        <taxon>Fungi</taxon>
        <taxon>Dikarya</taxon>
        <taxon>Ascomycota</taxon>
        <taxon>Pezizomycotina</taxon>
        <taxon>Eurotiomycetes</taxon>
        <taxon>Eurotiomycetidae</taxon>
        <taxon>Eurotiales</taxon>
        <taxon>Trichocomaceae</taxon>
        <taxon>Talaromyces</taxon>
        <taxon>Talaromyces sect. Talaromyces</taxon>
    </lineage>
</organism>
<dbReference type="CDD" id="cd00067">
    <property type="entry name" value="GAL4"/>
    <property type="match status" value="1"/>
</dbReference>
<dbReference type="RefSeq" id="XP_002482711.1">
    <property type="nucleotide sequence ID" value="XM_002482666.1"/>
</dbReference>
<keyword evidence="2" id="KW-0238">DNA-binding</keyword>
<dbReference type="EMBL" id="EQ962655">
    <property type="protein sequence ID" value="EED18719.1"/>
    <property type="molecule type" value="Genomic_DNA"/>
</dbReference>
<evidence type="ECO:0000313" key="8">
    <source>
        <dbReference type="Proteomes" id="UP000001745"/>
    </source>
</evidence>
<dbReference type="SUPFAM" id="SSF57701">
    <property type="entry name" value="Zn2/Cys6 DNA-binding domain"/>
    <property type="match status" value="1"/>
</dbReference>
<evidence type="ECO:0000256" key="4">
    <source>
        <dbReference type="ARBA" id="ARBA00023242"/>
    </source>
</evidence>
<dbReference type="GO" id="GO:0003677">
    <property type="term" value="F:DNA binding"/>
    <property type="evidence" value="ECO:0007669"/>
    <property type="project" value="UniProtKB-KW"/>
</dbReference>
<dbReference type="AlphaFoldDB" id="B8MB18"/>
<proteinExistence type="predicted"/>
<dbReference type="GeneID" id="8098394"/>
<sequence>MASQPSTLVSPAGAPEANSTQSQKQWVSCNTCSASKIKCSKEKPECFRCMKRGITCQYAVTKRSGRKQRTRQRSNSISSSPMDVVSGSDTLVLPDNVAQMSPMPSITEYTDCSTSLVDPATSSILLLNALNWGFDDLPSPSSLLSMSADMVNPYLCDDVTTALQQSEASCPVPEPAENHSSTVEEPGAGPTCCFLVRALGLLKQQSSARESCGGLQQEDGTTQPGNNTEYQIETNQNPPNVVDTHSGGFDEDQICMASQQIIGRLHRIQRLINILSERFKTHKVSVKGRQDDEPKASTTDGSSNMFTFMFPSSVLEHIEADLRLHLRTLSVDAANILRQA</sequence>
<dbReference type="Proteomes" id="UP000001745">
    <property type="component" value="Unassembled WGS sequence"/>
</dbReference>
<dbReference type="PhylomeDB" id="B8MB18"/>
<keyword evidence="4" id="KW-0539">Nucleus</keyword>
<name>B8MB18_TALSN</name>
<feature type="region of interest" description="Disordered" evidence="5">
    <location>
        <begin position="1"/>
        <end position="20"/>
    </location>
</feature>
<dbReference type="OrthoDB" id="4226794at2759"/>
<evidence type="ECO:0000256" key="5">
    <source>
        <dbReference type="SAM" id="MobiDB-lite"/>
    </source>
</evidence>
<dbReference type="SMART" id="SM00066">
    <property type="entry name" value="GAL4"/>
    <property type="match status" value="1"/>
</dbReference>
<dbReference type="HOGENOM" id="CLU_816782_0_0_1"/>
<dbReference type="InterPro" id="IPR036864">
    <property type="entry name" value="Zn2-C6_fun-type_DNA-bd_sf"/>
</dbReference>
<keyword evidence="3" id="KW-0804">Transcription</keyword>
<protein>
    <recommendedName>
        <fullName evidence="6">Zn(2)-C6 fungal-type domain-containing protein</fullName>
    </recommendedName>
</protein>
<accession>B8MB18</accession>
<dbReference type="eggNOG" id="ENOG502SUW5">
    <property type="taxonomic scope" value="Eukaryota"/>
</dbReference>
<evidence type="ECO:0000313" key="7">
    <source>
        <dbReference type="EMBL" id="EED18719.1"/>
    </source>
</evidence>
<keyword evidence="1" id="KW-0805">Transcription regulation</keyword>
<dbReference type="VEuPathDB" id="FungiDB:TSTA_124430"/>
<dbReference type="PANTHER" id="PTHR31069">
    <property type="entry name" value="OLEATE-ACTIVATED TRANSCRIPTION FACTOR 1-RELATED"/>
    <property type="match status" value="1"/>
</dbReference>
<dbReference type="InterPro" id="IPR050675">
    <property type="entry name" value="OAF3"/>
</dbReference>
<keyword evidence="8" id="KW-1185">Reference proteome</keyword>
<dbReference type="STRING" id="441959.B8MB18"/>
<evidence type="ECO:0000256" key="2">
    <source>
        <dbReference type="ARBA" id="ARBA00023125"/>
    </source>
</evidence>
<feature type="region of interest" description="Disordered" evidence="5">
    <location>
        <begin position="65"/>
        <end position="86"/>
    </location>
</feature>
<dbReference type="PRINTS" id="PR00755">
    <property type="entry name" value="AFLATOXINBRP"/>
</dbReference>
<dbReference type="GO" id="GO:0000981">
    <property type="term" value="F:DNA-binding transcription factor activity, RNA polymerase II-specific"/>
    <property type="evidence" value="ECO:0007669"/>
    <property type="project" value="InterPro"/>
</dbReference>
<dbReference type="PANTHER" id="PTHR31069:SF31">
    <property type="entry name" value="MONODICTYPHENONE CLUSTER TRANSCRIPTION FACTOR-RELATED"/>
    <property type="match status" value="1"/>
</dbReference>
<gene>
    <name evidence="7" type="ORF">TSTA_124430</name>
</gene>
<dbReference type="PROSITE" id="PS00463">
    <property type="entry name" value="ZN2_CY6_FUNGAL_1"/>
    <property type="match status" value="1"/>
</dbReference>